<organism evidence="1 2">
    <name type="scientific">Loxostege sticticalis</name>
    <name type="common">Beet webworm moth</name>
    <dbReference type="NCBI Taxonomy" id="481309"/>
    <lineage>
        <taxon>Eukaryota</taxon>
        <taxon>Metazoa</taxon>
        <taxon>Ecdysozoa</taxon>
        <taxon>Arthropoda</taxon>
        <taxon>Hexapoda</taxon>
        <taxon>Insecta</taxon>
        <taxon>Pterygota</taxon>
        <taxon>Neoptera</taxon>
        <taxon>Endopterygota</taxon>
        <taxon>Lepidoptera</taxon>
        <taxon>Glossata</taxon>
        <taxon>Ditrysia</taxon>
        <taxon>Pyraloidea</taxon>
        <taxon>Crambidae</taxon>
        <taxon>Pyraustinae</taxon>
        <taxon>Loxostege</taxon>
    </lineage>
</organism>
<gene>
    <name evidence="1" type="ORF">ABMA27_011488</name>
</gene>
<dbReference type="EMBL" id="JBEUOH010000003">
    <property type="protein sequence ID" value="KAL0895352.1"/>
    <property type="molecule type" value="Genomic_DNA"/>
</dbReference>
<comment type="caution">
    <text evidence="1">The sequence shown here is derived from an EMBL/GenBank/DDBJ whole genome shotgun (WGS) entry which is preliminary data.</text>
</comment>
<name>A0ABR3IGF4_LOXSC</name>
<evidence type="ECO:0000313" key="1">
    <source>
        <dbReference type="EMBL" id="KAL0895352.1"/>
    </source>
</evidence>
<dbReference type="Proteomes" id="UP001549920">
    <property type="component" value="Unassembled WGS sequence"/>
</dbReference>
<keyword evidence="2" id="KW-1185">Reference proteome</keyword>
<sequence>MTNCFNTTSIIKVNDTVIERVTKYVYLGQEVVMGKDNQANEIDRRIRLWQWAGHIARKQGSWCKAVIEWRPWGEKRPQGRPQMRWYDDIKRTAGTKWIETAQDRKRWQKMKEAYTLGVEYG</sequence>
<accession>A0ABR3IGF4</accession>
<reference evidence="1 2" key="1">
    <citation type="submission" date="2024-06" db="EMBL/GenBank/DDBJ databases">
        <title>A chromosome-level genome assembly of beet webworm, Loxostege sticticalis.</title>
        <authorList>
            <person name="Zhang Y."/>
        </authorList>
    </citation>
    <scope>NUCLEOTIDE SEQUENCE [LARGE SCALE GENOMIC DNA]</scope>
    <source>
        <strain evidence="1">AQ026</strain>
        <tissue evidence="1">Whole body</tissue>
    </source>
</reference>
<evidence type="ECO:0000313" key="2">
    <source>
        <dbReference type="Proteomes" id="UP001549920"/>
    </source>
</evidence>
<protein>
    <recommendedName>
        <fullName evidence="3">Endonuclease-reverse transcriptase</fullName>
    </recommendedName>
</protein>
<proteinExistence type="predicted"/>
<evidence type="ECO:0008006" key="3">
    <source>
        <dbReference type="Google" id="ProtNLM"/>
    </source>
</evidence>